<name>A0A7G1NKF8_9ACTN</name>
<evidence type="ECO:0000313" key="2">
    <source>
        <dbReference type="Proteomes" id="UP000516373"/>
    </source>
</evidence>
<reference evidence="1 2" key="1">
    <citation type="journal article" date="2014" name="Int. J. Syst. Evol. Microbiol.">
        <title>Complete genome sequence of Corynebacterium casei LMG S-19264T (=DSM 44701T), isolated from a smear-ripened cheese.</title>
        <authorList>
            <consortium name="US DOE Joint Genome Institute (JGI-PGF)"/>
            <person name="Walter F."/>
            <person name="Albersmeier A."/>
            <person name="Kalinowski J."/>
            <person name="Ruckert C."/>
        </authorList>
    </citation>
    <scope>NUCLEOTIDE SEQUENCE [LARGE SCALE GENOMIC DNA]</scope>
    <source>
        <strain evidence="1 2">JCM 4255</strain>
    </source>
</reference>
<accession>A0A7G1NKF8</accession>
<protein>
    <submittedName>
        <fullName evidence="1">Uncharacterized protein</fullName>
    </submittedName>
</protein>
<dbReference type="EMBL" id="AP023439">
    <property type="protein sequence ID" value="BCL22184.1"/>
    <property type="molecule type" value="Genomic_DNA"/>
</dbReference>
<evidence type="ECO:0000313" key="1">
    <source>
        <dbReference type="EMBL" id="BCL22184.1"/>
    </source>
</evidence>
<gene>
    <name evidence="1" type="ORF">GCM10017668_40270</name>
</gene>
<sequence>MLIMDETAVDDWSPADNPYAIAVSEAQWARRDVALCVRRIHAGNEVVGGFDSRQIDARHLCIALRQLLTAETLEQAALADLGMDPMVGQTLEQARKRFELSLPDITQIRNGLIHFENWSRGLGHGPQSQRVKAGDEPRDVARAFWGFGYDITTDTVSMGPYRINVTAAEEAAAELAHAIYMAARAVDMKNTADHRDAAAQVLTDAEVPCAPAGPVQVSAGLDGRVWLSLDSTAVAGGAERRTLSRKALSALAGAGFGITSLGQFQAADPALRLAAGQALRIEPCAARQALATAPQG</sequence>
<dbReference type="KEGG" id="stui:GCM10017668_40270"/>
<dbReference type="Proteomes" id="UP000516373">
    <property type="component" value="Chromosome"/>
</dbReference>
<proteinExistence type="predicted"/>
<dbReference type="AlphaFoldDB" id="A0A7G1NKF8"/>
<organism evidence="1 2">
    <name type="scientific">Streptomyces tuirus</name>
    <dbReference type="NCBI Taxonomy" id="68278"/>
    <lineage>
        <taxon>Bacteria</taxon>
        <taxon>Bacillati</taxon>
        <taxon>Actinomycetota</taxon>
        <taxon>Actinomycetes</taxon>
        <taxon>Kitasatosporales</taxon>
        <taxon>Streptomycetaceae</taxon>
        <taxon>Streptomyces</taxon>
    </lineage>
</organism>